<name>A0A2G3E6X4_9FIRM</name>
<organism evidence="1 2">
    <name type="scientific">Agathobacter ruminis</name>
    <dbReference type="NCBI Taxonomy" id="1712665"/>
    <lineage>
        <taxon>Bacteria</taxon>
        <taxon>Bacillati</taxon>
        <taxon>Bacillota</taxon>
        <taxon>Clostridia</taxon>
        <taxon>Lachnospirales</taxon>
        <taxon>Lachnospiraceae</taxon>
        <taxon>Agathobacter</taxon>
    </lineage>
</organism>
<evidence type="ECO:0000313" key="2">
    <source>
        <dbReference type="Proteomes" id="UP000224563"/>
    </source>
</evidence>
<protein>
    <submittedName>
        <fullName evidence="1">Aspartate dehydrogenase</fullName>
    </submittedName>
</protein>
<dbReference type="Proteomes" id="UP000224563">
    <property type="component" value="Unassembled WGS sequence"/>
</dbReference>
<dbReference type="EMBL" id="PDYG01000001">
    <property type="protein sequence ID" value="PHU38930.1"/>
    <property type="molecule type" value="Genomic_DNA"/>
</dbReference>
<gene>
    <name evidence="1" type="ORF">CSX02_00330</name>
</gene>
<sequence length="88" mass="10150">MKISCSISFEQGLGERLMFFKRRIEKKTYDKSSKKPVIKSSICNGEQVAGFKDIATGAFEEIMLIKNQDDLVEFKEIYGISEEIEKIY</sequence>
<accession>A0A2G3E6X4</accession>
<comment type="caution">
    <text evidence="1">The sequence shown here is derived from an EMBL/GenBank/DDBJ whole genome shotgun (WGS) entry which is preliminary data.</text>
</comment>
<proteinExistence type="predicted"/>
<dbReference type="AlphaFoldDB" id="A0A2G3E6X4"/>
<reference evidence="1 2" key="2">
    <citation type="submission" date="2017-10" db="EMBL/GenBank/DDBJ databases">
        <authorList>
            <person name="Banno H."/>
            <person name="Chua N.-H."/>
        </authorList>
    </citation>
    <scope>NUCLEOTIDE SEQUENCE [LARGE SCALE GENOMIC DNA]</scope>
    <source>
        <strain evidence="1 2">JK623</strain>
    </source>
</reference>
<keyword evidence="2" id="KW-1185">Reference proteome</keyword>
<reference evidence="1 2" key="1">
    <citation type="submission" date="2017-10" db="EMBL/GenBank/DDBJ databases">
        <title>Resolving the taxonomy of Roseburia spp., Eubacterium rectale and Agathobacter spp. through phylogenomic analysis.</title>
        <authorList>
            <person name="Sheridan P.O."/>
            <person name="Walker A.W."/>
            <person name="Duncan S.H."/>
            <person name="Scott K.P."/>
            <person name="Toole P.W.O."/>
            <person name="Luis P."/>
            <person name="Flint H.J."/>
        </authorList>
    </citation>
    <scope>NUCLEOTIDE SEQUENCE [LARGE SCALE GENOMIC DNA]</scope>
    <source>
        <strain evidence="1 2">JK623</strain>
    </source>
</reference>
<evidence type="ECO:0000313" key="1">
    <source>
        <dbReference type="EMBL" id="PHU38930.1"/>
    </source>
</evidence>